<feature type="domain" description="ABC transporter" evidence="5">
    <location>
        <begin position="17"/>
        <end position="247"/>
    </location>
</feature>
<dbReference type="InterPro" id="IPR027417">
    <property type="entry name" value="P-loop_NTPase"/>
</dbReference>
<dbReference type="PANTHER" id="PTHR42781:SF4">
    <property type="entry name" value="SPERMIDINE_PUTRESCINE IMPORT ATP-BINDING PROTEIN POTA"/>
    <property type="match status" value="1"/>
</dbReference>
<reference evidence="6 7" key="1">
    <citation type="submission" date="2014-03" db="EMBL/GenBank/DDBJ databases">
        <title>Genomics of Bifidobacteria.</title>
        <authorList>
            <person name="Ventura M."/>
            <person name="Milani C."/>
            <person name="Lugli G.A."/>
        </authorList>
    </citation>
    <scope>NUCLEOTIDE SEQUENCE [LARGE SCALE GENOMIC DNA]</scope>
    <source>
        <strain evidence="6 7">LMG 11592</strain>
    </source>
</reference>
<evidence type="ECO:0000256" key="3">
    <source>
        <dbReference type="ARBA" id="ARBA00022840"/>
    </source>
</evidence>
<evidence type="ECO:0000256" key="4">
    <source>
        <dbReference type="ARBA" id="ARBA00066388"/>
    </source>
</evidence>
<dbReference type="Gene3D" id="3.40.50.300">
    <property type="entry name" value="P-loop containing nucleotide triphosphate hydrolases"/>
    <property type="match status" value="1"/>
</dbReference>
<evidence type="ECO:0000256" key="1">
    <source>
        <dbReference type="ARBA" id="ARBA00022448"/>
    </source>
</evidence>
<dbReference type="InterPro" id="IPR013611">
    <property type="entry name" value="Transp-assoc_OB_typ2"/>
</dbReference>
<keyword evidence="3" id="KW-0067">ATP-binding</keyword>
<dbReference type="GO" id="GO:0043190">
    <property type="term" value="C:ATP-binding cassette (ABC) transporter complex"/>
    <property type="evidence" value="ECO:0007669"/>
    <property type="project" value="InterPro"/>
</dbReference>
<dbReference type="Pfam" id="PF00005">
    <property type="entry name" value="ABC_tran"/>
    <property type="match status" value="1"/>
</dbReference>
<evidence type="ECO:0000256" key="2">
    <source>
        <dbReference type="ARBA" id="ARBA00022741"/>
    </source>
</evidence>
<evidence type="ECO:0000313" key="7">
    <source>
        <dbReference type="Proteomes" id="UP000029014"/>
    </source>
</evidence>
<dbReference type="InterPro" id="IPR008995">
    <property type="entry name" value="Mo/tungstate-bd_C_term_dom"/>
</dbReference>
<dbReference type="InterPro" id="IPR050093">
    <property type="entry name" value="ABC_SmlMolc_Importer"/>
</dbReference>
<protein>
    <recommendedName>
        <fullName evidence="4">ABC-type quaternary amine transporter</fullName>
        <ecNumber evidence="4">7.6.2.9</ecNumber>
    </recommendedName>
</protein>
<dbReference type="GO" id="GO:0005524">
    <property type="term" value="F:ATP binding"/>
    <property type="evidence" value="ECO:0007669"/>
    <property type="project" value="UniProtKB-KW"/>
</dbReference>
<proteinExistence type="predicted"/>
<dbReference type="InterPro" id="IPR017871">
    <property type="entry name" value="ABC_transporter-like_CS"/>
</dbReference>
<dbReference type="RefSeq" id="WP_022860927.1">
    <property type="nucleotide sequence ID" value="NZ_JGZD01000009.1"/>
</dbReference>
<dbReference type="FunFam" id="3.40.50.300:FF:000425">
    <property type="entry name" value="Probable ABC transporter, ATP-binding subunit"/>
    <property type="match status" value="1"/>
</dbReference>
<dbReference type="Proteomes" id="UP000029014">
    <property type="component" value="Unassembled WGS sequence"/>
</dbReference>
<accession>A0A087BMM9</accession>
<dbReference type="GO" id="GO:0016887">
    <property type="term" value="F:ATP hydrolysis activity"/>
    <property type="evidence" value="ECO:0007669"/>
    <property type="project" value="InterPro"/>
</dbReference>
<dbReference type="Pfam" id="PF08402">
    <property type="entry name" value="TOBE_2"/>
    <property type="match status" value="1"/>
</dbReference>
<comment type="caution">
    <text evidence="6">The sequence shown here is derived from an EMBL/GenBank/DDBJ whole genome shotgun (WGS) entry which is preliminary data.</text>
</comment>
<dbReference type="EC" id="7.6.2.9" evidence="4"/>
<keyword evidence="6" id="KW-0378">Hydrolase</keyword>
<dbReference type="STRING" id="1693.BMIN_0171"/>
<gene>
    <name evidence="6" type="ORF">BMIN_0171</name>
</gene>
<dbReference type="eggNOG" id="COG3842">
    <property type="taxonomic scope" value="Bacteria"/>
</dbReference>
<dbReference type="SUPFAM" id="SSF52540">
    <property type="entry name" value="P-loop containing nucleoside triphosphate hydrolases"/>
    <property type="match status" value="1"/>
</dbReference>
<sequence length="371" mass="40101">MVTEHHDAGDAALGESVVFDNVTKSYGGREVLHSFSLSVLPGEMVSLLGPSGCGKSTALRCLAGFEQISGGRVSVGGREVSRTPPRSRGIGMVFQQYSLFPNMTVADNVAFGLRVKRVGRQERRAKAADMLSLVGLGEFADRYPSQLSGGQQQRVAVARALILNPGVLLLDEPLSALDAKIRVQLRDEIRSLQLKLGITTIFVTHDQEEALAVSDRIAVMHDGNIEQIGTPKELYLTPKTPFVSDFVGQSNKVDTTVGRDGAVTVCECPLPLSSKEAPNSLVTVFIRPENVVLSPDDAGDAVVVRTSFLGSIQRTTVHVDAMELVAQHDIDDRFDIGQHVDVAIKPYPVMSRRIELRWAEDAGKDGDADAE</sequence>
<dbReference type="SMART" id="SM00382">
    <property type="entry name" value="AAA"/>
    <property type="match status" value="1"/>
</dbReference>
<dbReference type="PANTHER" id="PTHR42781">
    <property type="entry name" value="SPERMIDINE/PUTRESCINE IMPORT ATP-BINDING PROTEIN POTA"/>
    <property type="match status" value="1"/>
</dbReference>
<dbReference type="PROSITE" id="PS50893">
    <property type="entry name" value="ABC_TRANSPORTER_2"/>
    <property type="match status" value="1"/>
</dbReference>
<dbReference type="InterPro" id="IPR003439">
    <property type="entry name" value="ABC_transporter-like_ATP-bd"/>
</dbReference>
<evidence type="ECO:0000259" key="5">
    <source>
        <dbReference type="PROSITE" id="PS50893"/>
    </source>
</evidence>
<keyword evidence="1" id="KW-0813">Transport</keyword>
<dbReference type="Gene3D" id="2.40.50.100">
    <property type="match status" value="1"/>
</dbReference>
<keyword evidence="7" id="KW-1185">Reference proteome</keyword>
<organism evidence="6 7">
    <name type="scientific">Bifidobacterium minimum</name>
    <dbReference type="NCBI Taxonomy" id="1693"/>
    <lineage>
        <taxon>Bacteria</taxon>
        <taxon>Bacillati</taxon>
        <taxon>Actinomycetota</taxon>
        <taxon>Actinomycetes</taxon>
        <taxon>Bifidobacteriales</taxon>
        <taxon>Bifidobacteriaceae</taxon>
        <taxon>Bifidobacterium</taxon>
    </lineage>
</organism>
<dbReference type="SUPFAM" id="SSF50331">
    <property type="entry name" value="MOP-like"/>
    <property type="match status" value="1"/>
</dbReference>
<dbReference type="AlphaFoldDB" id="A0A087BMM9"/>
<dbReference type="EMBL" id="JGZD01000009">
    <property type="protein sequence ID" value="KFI72279.1"/>
    <property type="molecule type" value="Genomic_DNA"/>
</dbReference>
<dbReference type="GO" id="GO:0015418">
    <property type="term" value="F:ABC-type quaternary ammonium compound transporting activity"/>
    <property type="evidence" value="ECO:0007669"/>
    <property type="project" value="UniProtKB-EC"/>
</dbReference>
<name>A0A087BMM9_9BIFI</name>
<evidence type="ECO:0000313" key="6">
    <source>
        <dbReference type="EMBL" id="KFI72279.1"/>
    </source>
</evidence>
<dbReference type="InterPro" id="IPR003593">
    <property type="entry name" value="AAA+_ATPase"/>
</dbReference>
<keyword evidence="2" id="KW-0547">Nucleotide-binding</keyword>
<dbReference type="PROSITE" id="PS00211">
    <property type="entry name" value="ABC_TRANSPORTER_1"/>
    <property type="match status" value="1"/>
</dbReference>